<dbReference type="Pfam" id="PF23585">
    <property type="entry name" value="DUF7137"/>
    <property type="match status" value="1"/>
</dbReference>
<reference evidence="5" key="1">
    <citation type="submission" date="2021-06" db="EMBL/GenBank/DDBJ databases">
        <authorList>
            <person name="Kallberg Y."/>
            <person name="Tangrot J."/>
            <person name="Rosling A."/>
        </authorList>
    </citation>
    <scope>NUCLEOTIDE SEQUENCE</scope>
    <source>
        <strain evidence="5">MT106</strain>
    </source>
</reference>
<evidence type="ECO:0000313" key="5">
    <source>
        <dbReference type="EMBL" id="CAG8520464.1"/>
    </source>
</evidence>
<feature type="region of interest" description="Disordered" evidence="1">
    <location>
        <begin position="32"/>
        <end position="53"/>
    </location>
</feature>
<feature type="signal peptide" evidence="3">
    <location>
        <begin position="1"/>
        <end position="26"/>
    </location>
</feature>
<keyword evidence="6" id="KW-1185">Reference proteome</keyword>
<organism evidence="5 6">
    <name type="scientific">Ambispora gerdemannii</name>
    <dbReference type="NCBI Taxonomy" id="144530"/>
    <lineage>
        <taxon>Eukaryota</taxon>
        <taxon>Fungi</taxon>
        <taxon>Fungi incertae sedis</taxon>
        <taxon>Mucoromycota</taxon>
        <taxon>Glomeromycotina</taxon>
        <taxon>Glomeromycetes</taxon>
        <taxon>Archaeosporales</taxon>
        <taxon>Ambisporaceae</taxon>
        <taxon>Ambispora</taxon>
    </lineage>
</organism>
<protein>
    <submittedName>
        <fullName evidence="5">6692_t:CDS:1</fullName>
    </submittedName>
</protein>
<evidence type="ECO:0000313" key="6">
    <source>
        <dbReference type="Proteomes" id="UP000789831"/>
    </source>
</evidence>
<dbReference type="EMBL" id="CAJVPL010000676">
    <property type="protein sequence ID" value="CAG8520464.1"/>
    <property type="molecule type" value="Genomic_DNA"/>
</dbReference>
<dbReference type="Proteomes" id="UP000789831">
    <property type="component" value="Unassembled WGS sequence"/>
</dbReference>
<accession>A0A9N9FA82</accession>
<keyword evidence="2" id="KW-0812">Transmembrane</keyword>
<keyword evidence="2" id="KW-0472">Membrane</keyword>
<sequence length="211" mass="23010">MRSSLRWGMVLVAICLFVSFTMQVSAEPWWKRQTSSDSGNNGGSNGGGNSTNTAAIQMTTPAVTQGKALFKIGSKVTFGWKYQTTPIIKPQALNILSLASTKTWYTIAQNISASATSFEWNTADQKNPPLVMADYTLYITDERGKDAPATAGRLGIFNGLVFSMYLPQSYTPLDEYTCATCYSDGSFPFVPIAMTFAVTAITVISFSFFMI</sequence>
<dbReference type="InterPro" id="IPR055561">
    <property type="entry name" value="DUF7137"/>
</dbReference>
<feature type="compositionally biased region" description="Gly residues" evidence="1">
    <location>
        <begin position="40"/>
        <end position="49"/>
    </location>
</feature>
<dbReference type="PANTHER" id="PTHR42028">
    <property type="entry name" value="CHROMOSOME 1, WHOLE GENOME SHOTGUN SEQUENCE"/>
    <property type="match status" value="1"/>
</dbReference>
<feature type="chain" id="PRO_5040391418" evidence="3">
    <location>
        <begin position="27"/>
        <end position="211"/>
    </location>
</feature>
<keyword evidence="3" id="KW-0732">Signal</keyword>
<gene>
    <name evidence="5" type="ORF">AGERDE_LOCUS5211</name>
</gene>
<proteinExistence type="predicted"/>
<comment type="caution">
    <text evidence="5">The sequence shown here is derived from an EMBL/GenBank/DDBJ whole genome shotgun (WGS) entry which is preliminary data.</text>
</comment>
<evidence type="ECO:0000256" key="3">
    <source>
        <dbReference type="SAM" id="SignalP"/>
    </source>
</evidence>
<evidence type="ECO:0000259" key="4">
    <source>
        <dbReference type="Pfam" id="PF23585"/>
    </source>
</evidence>
<feature type="domain" description="DUF7137" evidence="4">
    <location>
        <begin position="53"/>
        <end position="180"/>
    </location>
</feature>
<keyword evidence="2" id="KW-1133">Transmembrane helix</keyword>
<evidence type="ECO:0000256" key="1">
    <source>
        <dbReference type="SAM" id="MobiDB-lite"/>
    </source>
</evidence>
<dbReference type="OrthoDB" id="2435509at2759"/>
<dbReference type="AlphaFoldDB" id="A0A9N9FA82"/>
<name>A0A9N9FA82_9GLOM</name>
<feature type="transmembrane region" description="Helical" evidence="2">
    <location>
        <begin position="187"/>
        <end position="209"/>
    </location>
</feature>
<dbReference type="PANTHER" id="PTHR42028:SF1">
    <property type="entry name" value="YALI0E30657P"/>
    <property type="match status" value="1"/>
</dbReference>
<evidence type="ECO:0000256" key="2">
    <source>
        <dbReference type="SAM" id="Phobius"/>
    </source>
</evidence>